<sequence length="338" mass="34847">MRIALLPKTVLSVTAVLVLSGCAGAPEADSASDPGPADTSGSASIFPVEVTSCGRTTTLAARPRRAVTLNQGATEVALALGVEDQLAGTAYLDDAVPAKWAAAYESVDVLAKEYPSREDLLAAQPDFVYASYGSAFDAKVAGTRDELDAAGTPSYLSPFGCEEAADRPEPSFDAVWDEVESVATAFGVPERAEELVAEQQALLDGIEETAAGTGLDVLWFDSGDRTPYVGAGGGGPQLVLDAVGASNVFGGLDDAWADGTWEKVVAANPDVIVLADASWSSAEDKIDYLEADPVLRQLDAVAAEAYVVVPFSESTPGVRLADGAASVSDQLVELAAAR</sequence>
<dbReference type="Pfam" id="PF01497">
    <property type="entry name" value="Peripla_BP_2"/>
    <property type="match status" value="1"/>
</dbReference>
<dbReference type="Gene3D" id="3.40.50.1980">
    <property type="entry name" value="Nitrogenase molybdenum iron protein domain"/>
    <property type="match status" value="2"/>
</dbReference>
<dbReference type="InterPro" id="IPR050902">
    <property type="entry name" value="ABC_Transporter_SBP"/>
</dbReference>
<keyword evidence="5" id="KW-1185">Reference proteome</keyword>
<evidence type="ECO:0000256" key="1">
    <source>
        <dbReference type="ARBA" id="ARBA00008814"/>
    </source>
</evidence>
<evidence type="ECO:0000313" key="5">
    <source>
        <dbReference type="Proteomes" id="UP001291999"/>
    </source>
</evidence>
<comment type="caution">
    <text evidence="4">The sequence shown here is derived from an EMBL/GenBank/DDBJ whole genome shotgun (WGS) entry which is preliminary data.</text>
</comment>
<dbReference type="RefSeq" id="WP_322423350.1">
    <property type="nucleotide sequence ID" value="NZ_JAXQPW010000001.1"/>
</dbReference>
<reference evidence="4 5" key="1">
    <citation type="submission" date="2023-11" db="EMBL/GenBank/DDBJ databases">
        <title>Novel species in genus Nocardioides.</title>
        <authorList>
            <person name="Zhou H."/>
        </authorList>
    </citation>
    <scope>NUCLEOTIDE SEQUENCE [LARGE SCALE GENOMIC DNA]</scope>
    <source>
        <strain evidence="4 5">S-58</strain>
    </source>
</reference>
<feature type="chain" id="PRO_5047062500" evidence="2">
    <location>
        <begin position="26"/>
        <end position="338"/>
    </location>
</feature>
<feature type="signal peptide" evidence="2">
    <location>
        <begin position="1"/>
        <end position="25"/>
    </location>
</feature>
<dbReference type="InterPro" id="IPR002491">
    <property type="entry name" value="ABC_transptr_periplasmic_BD"/>
</dbReference>
<organism evidence="4 5">
    <name type="scientific">Nocardioides renjunii</name>
    <dbReference type="NCBI Taxonomy" id="3095075"/>
    <lineage>
        <taxon>Bacteria</taxon>
        <taxon>Bacillati</taxon>
        <taxon>Actinomycetota</taxon>
        <taxon>Actinomycetes</taxon>
        <taxon>Propionibacteriales</taxon>
        <taxon>Nocardioidaceae</taxon>
        <taxon>Nocardioides</taxon>
    </lineage>
</organism>
<dbReference type="Proteomes" id="UP001291999">
    <property type="component" value="Unassembled WGS sequence"/>
</dbReference>
<keyword evidence="2" id="KW-0732">Signal</keyword>
<dbReference type="EMBL" id="JAXQPW010000001">
    <property type="protein sequence ID" value="MDZ5660971.1"/>
    <property type="molecule type" value="Genomic_DNA"/>
</dbReference>
<evidence type="ECO:0000313" key="4">
    <source>
        <dbReference type="EMBL" id="MDZ5660971.1"/>
    </source>
</evidence>
<gene>
    <name evidence="4" type="ORF">SFC79_04275</name>
</gene>
<dbReference type="PROSITE" id="PS50983">
    <property type="entry name" value="FE_B12_PBP"/>
    <property type="match status" value="1"/>
</dbReference>
<name>A0ABU5K7U3_9ACTN</name>
<dbReference type="PROSITE" id="PS51257">
    <property type="entry name" value="PROKAR_LIPOPROTEIN"/>
    <property type="match status" value="1"/>
</dbReference>
<accession>A0ABU5K7U3</accession>
<proteinExistence type="inferred from homology"/>
<dbReference type="PANTHER" id="PTHR30535:SF7">
    <property type="entry name" value="IRON(III) DICITRATE-BINDING PROTEIN"/>
    <property type="match status" value="1"/>
</dbReference>
<dbReference type="SUPFAM" id="SSF53807">
    <property type="entry name" value="Helical backbone' metal receptor"/>
    <property type="match status" value="1"/>
</dbReference>
<comment type="similarity">
    <text evidence="1">Belongs to the bacterial solute-binding protein 8 family.</text>
</comment>
<protein>
    <submittedName>
        <fullName evidence="4">ABC transporter substrate-binding protein</fullName>
    </submittedName>
</protein>
<evidence type="ECO:0000259" key="3">
    <source>
        <dbReference type="PROSITE" id="PS50983"/>
    </source>
</evidence>
<dbReference type="PANTHER" id="PTHR30535">
    <property type="entry name" value="VITAMIN B12-BINDING PROTEIN"/>
    <property type="match status" value="1"/>
</dbReference>
<feature type="domain" description="Fe/B12 periplasmic-binding" evidence="3">
    <location>
        <begin position="65"/>
        <end position="338"/>
    </location>
</feature>
<evidence type="ECO:0000256" key="2">
    <source>
        <dbReference type="SAM" id="SignalP"/>
    </source>
</evidence>